<accession>A0A7S4B3G5</accession>
<dbReference type="EMBL" id="HBIZ01008844">
    <property type="protein sequence ID" value="CAE0752583.1"/>
    <property type="molecule type" value="Transcribed_RNA"/>
</dbReference>
<name>A0A7S4B3G5_CHRCT</name>
<gene>
    <name evidence="1" type="ORF">PCAR00345_LOCUS5168</name>
</gene>
<sequence>MVFFETGTLSGFNQGGGMVLPSAGGLKLQALVALMGVLAAVSALHARWQRFRRAVAADAHTTDRSFIWTSQTDSSHLKRVSAILLPDEVSINADCMRTCDVRAASTVEEEHAARGLVQRRPQQKRRSRRRWRSYLRSSEALPCINEASEGERSGSKSSRLSSGDEAEVYAAEVTKGAVVHSCIDMSADECVRCVEEESFRAAEGALHRPLVRATPAEIPSDTDGIGTTYIDIPSRGAWYGESTCKKSGGTDVYAIAPLDSACTFYDDATGSTHVGVPDIDEVISTAERASLSSPWRHEGPAILLHT</sequence>
<proteinExistence type="predicted"/>
<organism evidence="1">
    <name type="scientific">Chrysotila carterae</name>
    <name type="common">Marine alga</name>
    <name type="synonym">Syracosphaera carterae</name>
    <dbReference type="NCBI Taxonomy" id="13221"/>
    <lineage>
        <taxon>Eukaryota</taxon>
        <taxon>Haptista</taxon>
        <taxon>Haptophyta</taxon>
        <taxon>Prymnesiophyceae</taxon>
        <taxon>Isochrysidales</taxon>
        <taxon>Isochrysidaceae</taxon>
        <taxon>Chrysotila</taxon>
    </lineage>
</organism>
<reference evidence="1" key="1">
    <citation type="submission" date="2021-01" db="EMBL/GenBank/DDBJ databases">
        <authorList>
            <person name="Corre E."/>
            <person name="Pelletier E."/>
            <person name="Niang G."/>
            <person name="Scheremetjew M."/>
            <person name="Finn R."/>
            <person name="Kale V."/>
            <person name="Holt S."/>
            <person name="Cochrane G."/>
            <person name="Meng A."/>
            <person name="Brown T."/>
            <person name="Cohen L."/>
        </authorList>
    </citation>
    <scope>NUCLEOTIDE SEQUENCE</scope>
    <source>
        <strain evidence="1">CCMP645</strain>
    </source>
</reference>
<protein>
    <submittedName>
        <fullName evidence="1">Uncharacterized protein</fullName>
    </submittedName>
</protein>
<evidence type="ECO:0000313" key="1">
    <source>
        <dbReference type="EMBL" id="CAE0752583.1"/>
    </source>
</evidence>
<dbReference type="AlphaFoldDB" id="A0A7S4B3G5"/>